<dbReference type="InterPro" id="IPR015943">
    <property type="entry name" value="WD40/YVTN_repeat-like_dom_sf"/>
</dbReference>
<evidence type="ECO:0000313" key="13">
    <source>
        <dbReference type="Proteomes" id="UP000077671"/>
    </source>
</evidence>
<comment type="caution">
    <text evidence="12">The sequence shown here is derived from an EMBL/GenBank/DDBJ whole genome shotgun (WGS) entry which is preliminary data.</text>
</comment>
<keyword evidence="14" id="KW-1185">Reference proteome</keyword>
<evidence type="ECO:0000256" key="4">
    <source>
        <dbReference type="ARBA" id="ARBA00022574"/>
    </source>
</evidence>
<dbReference type="InterPro" id="IPR036322">
    <property type="entry name" value="WD40_repeat_dom_sf"/>
</dbReference>
<dbReference type="PROSITE" id="PS00678">
    <property type="entry name" value="WD_REPEATS_1"/>
    <property type="match status" value="1"/>
</dbReference>
<dbReference type="PROSITE" id="PS50082">
    <property type="entry name" value="WD_REPEATS_2"/>
    <property type="match status" value="1"/>
</dbReference>
<keyword evidence="7" id="KW-0238">DNA-binding</keyword>
<dbReference type="Proteomes" id="UP000836402">
    <property type="component" value="Unassembled WGS sequence"/>
</dbReference>
<evidence type="ECO:0000256" key="8">
    <source>
        <dbReference type="PROSITE-ProRule" id="PRU00221"/>
    </source>
</evidence>
<evidence type="ECO:0000256" key="7">
    <source>
        <dbReference type="ARBA" id="ARBA00023125"/>
    </source>
</evidence>
<gene>
    <name evidence="12" type="ORF">A4X03_0g553</name>
    <name evidence="11" type="ORF">JKIAZH3_G3382</name>
</gene>
<dbReference type="EMBL" id="LWDD02000034">
    <property type="protein sequence ID" value="KAE8264999.1"/>
    <property type="molecule type" value="Genomic_DNA"/>
</dbReference>
<dbReference type="EMBL" id="CAJHJG010006747">
    <property type="protein sequence ID" value="CAD6959171.1"/>
    <property type="molecule type" value="Genomic_DNA"/>
</dbReference>
<feature type="region of interest" description="Disordered" evidence="10">
    <location>
        <begin position="564"/>
        <end position="611"/>
    </location>
</feature>
<feature type="compositionally biased region" description="Acidic residues" evidence="10">
    <location>
        <begin position="566"/>
        <end position="575"/>
    </location>
</feature>
<evidence type="ECO:0000313" key="12">
    <source>
        <dbReference type="EMBL" id="KAE8264999.1"/>
    </source>
</evidence>
<reference evidence="12" key="2">
    <citation type="journal article" date="2019" name="IMA Fungus">
        <title>Genome sequencing and comparison of five Tilletia species to identify candidate genes for the detection of regulated species infecting wheat.</title>
        <authorList>
            <person name="Nguyen H.D.T."/>
            <person name="Sultana T."/>
            <person name="Kesanakurti P."/>
            <person name="Hambleton S."/>
        </authorList>
    </citation>
    <scope>NUCLEOTIDE SEQUENCE</scope>
    <source>
        <strain evidence="12">DAOMC 238032</strain>
    </source>
</reference>
<accession>A0A177V7V5</accession>
<feature type="repeat" description="WD" evidence="8">
    <location>
        <begin position="531"/>
        <end position="564"/>
    </location>
</feature>
<sequence length="751" mass="81980">MVELSSYEQQRLENIKRNEELMRELNLLNGASTLGIDPERTRRAQATAAAEASRFSAAAKAKAPKPKITEAEAKARKEMLVQRQKEKKERWASQPTRVQPPRRSSARIAGIEADSDVLKRKYEEVAQAEREEREAAKKARHEDHDLRRLTGGGLAEEEVLALRSAFSGLAGAVGPSSAAVGDETDETTRTPGSSARVAGKAKAAPSSSSKTGSSSFELTELKEELNKMELRAVSKVIKERIYTMAFHPTTDKDLIFAGDKRGAIAIWEPWASTDDGAVDNDDDEEANQQVDKNMASGRSWTIQAHGQDAVTCLKFDPVDAQSLYSSSYDSTIRHLSLNGGGGSSTTGTAQKEDVLHSTGIWAGNPDVLLSIFDVLAPQTHADVFTSTPMPALDERSIWIADHRGGLIHVDVRERPRVGGAETSSSGQGSRSGRAGRGASVGHQGSSSGATSRRWQVQDKKIGGLAVNAMFPYAIATASLDQHVRLFDVRALDSLPVSIQTPYNVTAVDHEQLAVVQGGSMRASCRTRLACTSVDWSPRGDQLAALSYDDLVKVWDVSGSTLRSAFEQDEEDEGEATEAGSTVSPPKAGSTRPRKSQRVKQEETEGAQQSVFRYFKKEPKPNELGAFSPTTHVDQKQQKSSILRTRAASHNILETPSHQMPHNNQTGRWLTMFRVRWCGNADVDPHFTLGSMHRHAEIWSGRTGELLRSLYDEEWVTAVPAVTAMHPRRVGRLVAGNASGKCFLWCPPPEAE</sequence>
<feature type="compositionally biased region" description="Polar residues" evidence="10">
    <location>
        <begin position="442"/>
        <end position="453"/>
    </location>
</feature>
<feature type="compositionally biased region" description="Low complexity" evidence="10">
    <location>
        <begin position="172"/>
        <end position="181"/>
    </location>
</feature>
<proteinExistence type="inferred from homology"/>
<dbReference type="GO" id="GO:2000001">
    <property type="term" value="P:regulation of DNA damage checkpoint"/>
    <property type="evidence" value="ECO:0007669"/>
    <property type="project" value="TreeGrafter"/>
</dbReference>
<feature type="region of interest" description="Disordered" evidence="10">
    <location>
        <begin position="84"/>
        <end position="105"/>
    </location>
</feature>
<keyword evidence="5" id="KW-0677">Repeat</keyword>
<dbReference type="Gene3D" id="2.130.10.10">
    <property type="entry name" value="YVTN repeat-like/Quinoprotein amine dehydrogenase"/>
    <property type="match status" value="3"/>
</dbReference>
<evidence type="ECO:0000256" key="10">
    <source>
        <dbReference type="SAM" id="MobiDB-lite"/>
    </source>
</evidence>
<feature type="compositionally biased region" description="Low complexity" evidence="10">
    <location>
        <begin position="423"/>
        <end position="441"/>
    </location>
</feature>
<dbReference type="InterPro" id="IPR050853">
    <property type="entry name" value="WD_repeat_DNA-damage-binding"/>
</dbReference>
<evidence type="ECO:0000313" key="11">
    <source>
        <dbReference type="EMBL" id="CAD6959171.1"/>
    </source>
</evidence>
<dbReference type="Proteomes" id="UP000077671">
    <property type="component" value="Unassembled WGS sequence"/>
</dbReference>
<dbReference type="InterPro" id="IPR019775">
    <property type="entry name" value="WD40_repeat_CS"/>
</dbReference>
<dbReference type="GO" id="GO:0005634">
    <property type="term" value="C:nucleus"/>
    <property type="evidence" value="ECO:0007669"/>
    <property type="project" value="TreeGrafter"/>
</dbReference>
<dbReference type="AlphaFoldDB" id="A0A177V7V5"/>
<evidence type="ECO:0000256" key="5">
    <source>
        <dbReference type="ARBA" id="ARBA00022737"/>
    </source>
</evidence>
<feature type="coiled-coil region" evidence="9">
    <location>
        <begin position="111"/>
        <end position="139"/>
    </location>
</feature>
<organism evidence="12 13">
    <name type="scientific">Tilletia caries</name>
    <name type="common">wheat bunt fungus</name>
    <dbReference type="NCBI Taxonomy" id="13290"/>
    <lineage>
        <taxon>Eukaryota</taxon>
        <taxon>Fungi</taxon>
        <taxon>Dikarya</taxon>
        <taxon>Basidiomycota</taxon>
        <taxon>Ustilaginomycotina</taxon>
        <taxon>Exobasidiomycetes</taxon>
        <taxon>Tilletiales</taxon>
        <taxon>Tilletiaceae</taxon>
        <taxon>Tilletia</taxon>
    </lineage>
</organism>
<dbReference type="SMART" id="SM00320">
    <property type="entry name" value="WD40"/>
    <property type="match status" value="4"/>
</dbReference>
<keyword evidence="9" id="KW-0175">Coiled coil</keyword>
<evidence type="ECO:0000256" key="1">
    <source>
        <dbReference type="ARBA" id="ARBA00005434"/>
    </source>
</evidence>
<evidence type="ECO:0000256" key="2">
    <source>
        <dbReference type="ARBA" id="ARBA00020027"/>
    </source>
</evidence>
<name>A0A177V7V5_9BASI</name>
<dbReference type="Pfam" id="PF00400">
    <property type="entry name" value="WD40"/>
    <property type="match status" value="2"/>
</dbReference>
<evidence type="ECO:0000256" key="3">
    <source>
        <dbReference type="ARBA" id="ARBA00021132"/>
    </source>
</evidence>
<dbReference type="GO" id="GO:0003677">
    <property type="term" value="F:DNA binding"/>
    <property type="evidence" value="ECO:0007669"/>
    <property type="project" value="UniProtKB-KW"/>
</dbReference>
<dbReference type="InterPro" id="IPR001680">
    <property type="entry name" value="WD40_rpt"/>
</dbReference>
<evidence type="ECO:0000313" key="14">
    <source>
        <dbReference type="Proteomes" id="UP000836402"/>
    </source>
</evidence>
<protein>
    <recommendedName>
        <fullName evidence="3">DNA damage-binding protein CMR1</fullName>
    </recommendedName>
    <alternativeName>
        <fullName evidence="2">DNA damage-binding protein cmr1</fullName>
    </alternativeName>
</protein>
<keyword evidence="6" id="KW-0227">DNA damage</keyword>
<dbReference type="PANTHER" id="PTHR14773">
    <property type="entry name" value="WD REPEAT-CONTAINING PROTEIN 76"/>
    <property type="match status" value="1"/>
</dbReference>
<feature type="region of interest" description="Disordered" evidence="10">
    <location>
        <begin position="410"/>
        <end position="453"/>
    </location>
</feature>
<evidence type="ECO:0000256" key="6">
    <source>
        <dbReference type="ARBA" id="ARBA00022763"/>
    </source>
</evidence>
<dbReference type="GO" id="GO:0006974">
    <property type="term" value="P:DNA damage response"/>
    <property type="evidence" value="ECO:0007669"/>
    <property type="project" value="UniProtKB-KW"/>
</dbReference>
<comment type="similarity">
    <text evidence="1">Belongs to the WD repeat DDB2/WDR76 family.</text>
</comment>
<reference evidence="11" key="3">
    <citation type="submission" date="2020-10" db="EMBL/GenBank/DDBJ databases">
        <authorList>
            <person name="Sedaghatjoo S."/>
        </authorList>
    </citation>
    <scope>NUCLEOTIDE SEQUENCE</scope>
    <source>
        <strain evidence="11">AZH3</strain>
    </source>
</reference>
<evidence type="ECO:0000256" key="9">
    <source>
        <dbReference type="SAM" id="Coils"/>
    </source>
</evidence>
<reference evidence="12" key="1">
    <citation type="submission" date="2016-04" db="EMBL/GenBank/DDBJ databases">
        <authorList>
            <person name="Nguyen H.D."/>
            <person name="Kesanakurti P."/>
            <person name="Cullis J."/>
            <person name="Levesque C.A."/>
            <person name="Hambleton S."/>
        </authorList>
    </citation>
    <scope>NUCLEOTIDE SEQUENCE</scope>
    <source>
        <strain evidence="12">DAOMC 238032</strain>
    </source>
</reference>
<dbReference type="PANTHER" id="PTHR14773:SF0">
    <property type="entry name" value="WD REPEAT-CONTAINING PROTEIN 76"/>
    <property type="match status" value="1"/>
</dbReference>
<dbReference type="SUPFAM" id="SSF50978">
    <property type="entry name" value="WD40 repeat-like"/>
    <property type="match status" value="1"/>
</dbReference>
<keyword evidence="4 8" id="KW-0853">WD repeat</keyword>
<feature type="region of interest" description="Disordered" evidence="10">
    <location>
        <begin position="172"/>
        <end position="216"/>
    </location>
</feature>
<feature type="compositionally biased region" description="Low complexity" evidence="10">
    <location>
        <begin position="198"/>
        <end position="215"/>
    </location>
</feature>